<evidence type="ECO:0000256" key="12">
    <source>
        <dbReference type="SAM" id="Phobius"/>
    </source>
</evidence>
<dbReference type="Gene3D" id="3.30.565.10">
    <property type="entry name" value="Histidine kinase-like ATPase, C-terminal domain"/>
    <property type="match status" value="1"/>
</dbReference>
<keyword evidence="10" id="KW-0902">Two-component regulatory system</keyword>
<dbReference type="EMBL" id="PVNG01000013">
    <property type="protein sequence ID" value="PRX62118.1"/>
    <property type="molecule type" value="Genomic_DNA"/>
</dbReference>
<accession>A0A2T0MTW2</accession>
<dbReference type="InterPro" id="IPR003594">
    <property type="entry name" value="HATPase_dom"/>
</dbReference>
<dbReference type="Pfam" id="PF02518">
    <property type="entry name" value="HATPase_c"/>
    <property type="match status" value="1"/>
</dbReference>
<keyword evidence="15" id="KW-1185">Reference proteome</keyword>
<gene>
    <name evidence="14" type="ORF">B0I32_11370</name>
</gene>
<feature type="transmembrane region" description="Helical" evidence="12">
    <location>
        <begin position="167"/>
        <end position="188"/>
    </location>
</feature>
<dbReference type="SUPFAM" id="SSF55785">
    <property type="entry name" value="PYP-like sensor domain (PAS domain)"/>
    <property type="match status" value="1"/>
</dbReference>
<dbReference type="PANTHER" id="PTHR43547">
    <property type="entry name" value="TWO-COMPONENT HISTIDINE KINASE"/>
    <property type="match status" value="1"/>
</dbReference>
<dbReference type="PROSITE" id="PS50109">
    <property type="entry name" value="HIS_KIN"/>
    <property type="match status" value="1"/>
</dbReference>
<keyword evidence="3" id="KW-0597">Phosphoprotein</keyword>
<evidence type="ECO:0000256" key="4">
    <source>
        <dbReference type="ARBA" id="ARBA00022679"/>
    </source>
</evidence>
<dbReference type="SMART" id="SM00387">
    <property type="entry name" value="HATPase_c"/>
    <property type="match status" value="1"/>
</dbReference>
<dbReference type="SUPFAM" id="SSF103190">
    <property type="entry name" value="Sensory domain-like"/>
    <property type="match status" value="1"/>
</dbReference>
<comment type="subcellular location">
    <subcellularLocation>
        <location evidence="1">Cell membrane</location>
        <topology evidence="1">Multi-pass membrane protein</topology>
    </subcellularLocation>
</comment>
<keyword evidence="7 14" id="KW-0418">Kinase</keyword>
<dbReference type="Proteomes" id="UP000238312">
    <property type="component" value="Unassembled WGS sequence"/>
</dbReference>
<reference evidence="14 15" key="1">
    <citation type="submission" date="2018-03" db="EMBL/GenBank/DDBJ databases">
        <title>Genomic Encyclopedia of Type Strains, Phase III (KMG-III): the genomes of soil and plant-associated and newly described type strains.</title>
        <authorList>
            <person name="Whitman W."/>
        </authorList>
    </citation>
    <scope>NUCLEOTIDE SEQUENCE [LARGE SCALE GENOMIC DNA]</scope>
    <source>
        <strain evidence="14 15">CGMCC 4.7104</strain>
    </source>
</reference>
<evidence type="ECO:0000313" key="14">
    <source>
        <dbReference type="EMBL" id="PRX62118.1"/>
    </source>
</evidence>
<dbReference type="InterPro" id="IPR033463">
    <property type="entry name" value="sCache_3"/>
</dbReference>
<dbReference type="GO" id="GO:0005886">
    <property type="term" value="C:plasma membrane"/>
    <property type="evidence" value="ECO:0007669"/>
    <property type="project" value="UniProtKB-SubCell"/>
</dbReference>
<comment type="caution">
    <text evidence="14">The sequence shown here is derived from an EMBL/GenBank/DDBJ whole genome shotgun (WGS) entry which is preliminary data.</text>
</comment>
<evidence type="ECO:0000256" key="1">
    <source>
        <dbReference type="ARBA" id="ARBA00004651"/>
    </source>
</evidence>
<evidence type="ECO:0000256" key="10">
    <source>
        <dbReference type="ARBA" id="ARBA00023012"/>
    </source>
</evidence>
<dbReference type="CDD" id="cd00130">
    <property type="entry name" value="PAS"/>
    <property type="match status" value="1"/>
</dbReference>
<feature type="domain" description="Histidine kinase" evidence="13">
    <location>
        <begin position="289"/>
        <end position="493"/>
    </location>
</feature>
<dbReference type="SMART" id="SM00091">
    <property type="entry name" value="PAS"/>
    <property type="match status" value="1"/>
</dbReference>
<evidence type="ECO:0000256" key="9">
    <source>
        <dbReference type="ARBA" id="ARBA00022989"/>
    </source>
</evidence>
<dbReference type="Pfam" id="PF17203">
    <property type="entry name" value="sCache_3_2"/>
    <property type="match status" value="1"/>
</dbReference>
<dbReference type="Gene3D" id="3.30.450.20">
    <property type="entry name" value="PAS domain"/>
    <property type="match status" value="2"/>
</dbReference>
<evidence type="ECO:0000313" key="15">
    <source>
        <dbReference type="Proteomes" id="UP000238312"/>
    </source>
</evidence>
<dbReference type="PANTHER" id="PTHR43547:SF10">
    <property type="entry name" value="SENSOR HISTIDINE KINASE DCUS"/>
    <property type="match status" value="1"/>
</dbReference>
<evidence type="ECO:0000256" key="8">
    <source>
        <dbReference type="ARBA" id="ARBA00022840"/>
    </source>
</evidence>
<sequence length="493" mass="51740">MRGWSLAGQMLVLQLLVVAVTVAGGAVLVLVQAREVLTEDAGRTASAVALSVAVSPDVLAALDEPDPSVRLQPYAERVRLATGVDFITIMRPDGTRYTHPNPAEIGKRFLGHTGRALAGETFTETYTGTLGASRRAVTPVVSDGRVRALVSAGITIDRISARLRDQLAWGALVIALALSLGAASTWLVTARLRRQTHGLGPIELGRIHEHHDAVLHAVREGLLLVGRDGTLTLCNDAARQLLGLPADAEGRHVGEMGLGELLTGAEERVHLVGDRVLAVNSAASRLGTVVTVRDHTELQALTGQLDAERGFADSLRSAAHEAANRLHTVITLVELGRTEQAVALGTAELRAAQELTDRVVGSVREPVLAALLLGKSAEAAERGAELVISQDSELDDPGLDPRELVTIVGNLIDNALDAAGRVEVRLRGGEEEVVIRVADDGPGPADLAAFEKGWTTKGDGHGLGLALVGQAVRRLGGSIEVAGSAFTVRLPVP</sequence>
<dbReference type="OrthoDB" id="9792686at2"/>
<dbReference type="InterPro" id="IPR000014">
    <property type="entry name" value="PAS"/>
</dbReference>
<evidence type="ECO:0000256" key="2">
    <source>
        <dbReference type="ARBA" id="ARBA00022475"/>
    </source>
</evidence>
<keyword evidence="11 12" id="KW-0472">Membrane</keyword>
<name>A0A2T0MTW2_9ACTN</name>
<dbReference type="InterPro" id="IPR005467">
    <property type="entry name" value="His_kinase_dom"/>
</dbReference>
<keyword evidence="5 12" id="KW-0812">Transmembrane</keyword>
<evidence type="ECO:0000256" key="6">
    <source>
        <dbReference type="ARBA" id="ARBA00022741"/>
    </source>
</evidence>
<keyword evidence="6" id="KW-0547">Nucleotide-binding</keyword>
<evidence type="ECO:0000256" key="11">
    <source>
        <dbReference type="ARBA" id="ARBA00023136"/>
    </source>
</evidence>
<dbReference type="RefSeq" id="WP_106245047.1">
    <property type="nucleotide sequence ID" value="NZ_PVNG01000013.1"/>
</dbReference>
<dbReference type="InterPro" id="IPR035965">
    <property type="entry name" value="PAS-like_dom_sf"/>
</dbReference>
<dbReference type="SUPFAM" id="SSF55874">
    <property type="entry name" value="ATPase domain of HSP90 chaperone/DNA topoisomerase II/histidine kinase"/>
    <property type="match status" value="1"/>
</dbReference>
<keyword evidence="2" id="KW-1003">Cell membrane</keyword>
<dbReference type="InterPro" id="IPR036890">
    <property type="entry name" value="HATPase_C_sf"/>
</dbReference>
<evidence type="ECO:0000259" key="13">
    <source>
        <dbReference type="PROSITE" id="PS50109"/>
    </source>
</evidence>
<evidence type="ECO:0000256" key="7">
    <source>
        <dbReference type="ARBA" id="ARBA00022777"/>
    </source>
</evidence>
<dbReference type="GO" id="GO:0005524">
    <property type="term" value="F:ATP binding"/>
    <property type="evidence" value="ECO:0007669"/>
    <property type="project" value="UniProtKB-KW"/>
</dbReference>
<evidence type="ECO:0000256" key="3">
    <source>
        <dbReference type="ARBA" id="ARBA00022553"/>
    </source>
</evidence>
<evidence type="ECO:0000256" key="5">
    <source>
        <dbReference type="ARBA" id="ARBA00022692"/>
    </source>
</evidence>
<dbReference type="AlphaFoldDB" id="A0A2T0MTW2"/>
<dbReference type="GO" id="GO:0000155">
    <property type="term" value="F:phosphorelay sensor kinase activity"/>
    <property type="evidence" value="ECO:0007669"/>
    <property type="project" value="TreeGrafter"/>
</dbReference>
<protein>
    <submittedName>
        <fullName evidence="14">Sensor histidine kinase regulating citrate/malate metabolism</fullName>
    </submittedName>
</protein>
<dbReference type="InterPro" id="IPR029151">
    <property type="entry name" value="Sensor-like_sf"/>
</dbReference>
<proteinExistence type="predicted"/>
<keyword evidence="9 12" id="KW-1133">Transmembrane helix</keyword>
<keyword evidence="8" id="KW-0067">ATP-binding</keyword>
<keyword evidence="4" id="KW-0808">Transferase</keyword>
<dbReference type="Pfam" id="PF13188">
    <property type="entry name" value="PAS_8"/>
    <property type="match status" value="1"/>
</dbReference>
<organism evidence="14 15">
    <name type="scientific">Nonomuraea fuscirosea</name>
    <dbReference type="NCBI Taxonomy" id="1291556"/>
    <lineage>
        <taxon>Bacteria</taxon>
        <taxon>Bacillati</taxon>
        <taxon>Actinomycetota</taxon>
        <taxon>Actinomycetes</taxon>
        <taxon>Streptosporangiales</taxon>
        <taxon>Streptosporangiaceae</taxon>
        <taxon>Nonomuraea</taxon>
    </lineage>
</organism>